<dbReference type="RefSeq" id="XP_008881309.1">
    <property type="nucleotide sequence ID" value="XM_008883087.1"/>
</dbReference>
<name>A0A024T826_9STRA</name>
<feature type="non-terminal residue" evidence="1">
    <location>
        <position position="1"/>
    </location>
</feature>
<gene>
    <name evidence="1" type="ORF">H310_15110</name>
</gene>
<dbReference type="GeneID" id="20092160"/>
<reference evidence="1" key="1">
    <citation type="submission" date="2013-12" db="EMBL/GenBank/DDBJ databases">
        <title>The Genome Sequence of Aphanomyces invadans NJM9701.</title>
        <authorList>
            <consortium name="The Broad Institute Genomics Platform"/>
            <person name="Russ C."/>
            <person name="Tyler B."/>
            <person name="van West P."/>
            <person name="Dieguez-Uribeondo J."/>
            <person name="Young S.K."/>
            <person name="Zeng Q."/>
            <person name="Gargeya S."/>
            <person name="Fitzgerald M."/>
            <person name="Abouelleil A."/>
            <person name="Alvarado L."/>
            <person name="Chapman S.B."/>
            <person name="Gainer-Dewar J."/>
            <person name="Goldberg J."/>
            <person name="Griggs A."/>
            <person name="Gujja S."/>
            <person name="Hansen M."/>
            <person name="Howarth C."/>
            <person name="Imamovic A."/>
            <person name="Ireland A."/>
            <person name="Larimer J."/>
            <person name="McCowan C."/>
            <person name="Murphy C."/>
            <person name="Pearson M."/>
            <person name="Poon T.W."/>
            <person name="Priest M."/>
            <person name="Roberts A."/>
            <person name="Saif S."/>
            <person name="Shea T."/>
            <person name="Sykes S."/>
            <person name="Wortman J."/>
            <person name="Nusbaum C."/>
            <person name="Birren B."/>
        </authorList>
    </citation>
    <scope>NUCLEOTIDE SEQUENCE [LARGE SCALE GENOMIC DNA]</scope>
    <source>
        <strain evidence="1">NJM9701</strain>
    </source>
</reference>
<accession>A0A024T826</accession>
<dbReference type="VEuPathDB" id="FungiDB:H310_15110"/>
<dbReference type="AlphaFoldDB" id="A0A024T826"/>
<evidence type="ECO:0000313" key="1">
    <source>
        <dbReference type="EMBL" id="ETV90059.1"/>
    </source>
</evidence>
<protein>
    <submittedName>
        <fullName evidence="1">Uncharacterized protein</fullName>
    </submittedName>
</protein>
<organism evidence="1">
    <name type="scientific">Aphanomyces invadans</name>
    <dbReference type="NCBI Taxonomy" id="157072"/>
    <lineage>
        <taxon>Eukaryota</taxon>
        <taxon>Sar</taxon>
        <taxon>Stramenopiles</taxon>
        <taxon>Oomycota</taxon>
        <taxon>Saprolegniomycetes</taxon>
        <taxon>Saprolegniales</taxon>
        <taxon>Verrucalvaceae</taxon>
        <taxon>Aphanomyces</taxon>
    </lineage>
</organism>
<dbReference type="EMBL" id="KI914127">
    <property type="protein sequence ID" value="ETV90059.1"/>
    <property type="molecule type" value="Genomic_DNA"/>
</dbReference>
<proteinExistence type="predicted"/>
<sequence length="60" mass="6454">TAGGSKKTALARVALAATGWSDVHNKCFTDVKTALMNVVPLSHPREDMEVCDFTNASDQF</sequence>